<gene>
    <name evidence="9" type="ordered locus">Acid_4626</name>
</gene>
<feature type="signal peptide" evidence="7">
    <location>
        <begin position="1"/>
        <end position="21"/>
    </location>
</feature>
<feature type="domain" description="TonB-dependent transporter Oar-like beta-barrel" evidence="8">
    <location>
        <begin position="238"/>
        <end position="315"/>
    </location>
</feature>
<evidence type="ECO:0000256" key="2">
    <source>
        <dbReference type="ARBA" id="ARBA00022448"/>
    </source>
</evidence>
<keyword evidence="4" id="KW-0812">Transmembrane</keyword>
<evidence type="ECO:0000313" key="9">
    <source>
        <dbReference type="EMBL" id="ABJ85585.1"/>
    </source>
</evidence>
<dbReference type="GO" id="GO:0009279">
    <property type="term" value="C:cell outer membrane"/>
    <property type="evidence" value="ECO:0007669"/>
    <property type="project" value="UniProtKB-SubCell"/>
</dbReference>
<dbReference type="InterPro" id="IPR057601">
    <property type="entry name" value="Oar-like_b-barrel"/>
</dbReference>
<evidence type="ECO:0000256" key="5">
    <source>
        <dbReference type="ARBA" id="ARBA00023136"/>
    </source>
</evidence>
<name>Q01XN0_SOLUE</name>
<evidence type="ECO:0000256" key="3">
    <source>
        <dbReference type="ARBA" id="ARBA00022452"/>
    </source>
</evidence>
<feature type="domain" description="TonB-dependent transporter Oar-like beta-barrel" evidence="8">
    <location>
        <begin position="327"/>
        <end position="1009"/>
    </location>
</feature>
<comment type="subcellular location">
    <subcellularLocation>
        <location evidence="1">Cell outer membrane</location>
        <topology evidence="1">Multi-pass membrane protein</topology>
    </subcellularLocation>
</comment>
<evidence type="ECO:0000259" key="8">
    <source>
        <dbReference type="Pfam" id="PF25183"/>
    </source>
</evidence>
<dbReference type="InterPro" id="IPR036942">
    <property type="entry name" value="Beta-barrel_TonB_sf"/>
</dbReference>
<keyword evidence="7" id="KW-0732">Signal</keyword>
<keyword evidence="2" id="KW-0813">Transport</keyword>
<keyword evidence="6" id="KW-0998">Cell outer membrane</keyword>
<dbReference type="GO" id="GO:0044718">
    <property type="term" value="P:siderophore transmembrane transport"/>
    <property type="evidence" value="ECO:0007669"/>
    <property type="project" value="TreeGrafter"/>
</dbReference>
<dbReference type="Pfam" id="PF13620">
    <property type="entry name" value="CarboxypepD_reg"/>
    <property type="match status" value="1"/>
</dbReference>
<reference evidence="9" key="1">
    <citation type="submission" date="2006-10" db="EMBL/GenBank/DDBJ databases">
        <title>Complete sequence of Solibacter usitatus Ellin6076.</title>
        <authorList>
            <consortium name="US DOE Joint Genome Institute"/>
            <person name="Copeland A."/>
            <person name="Lucas S."/>
            <person name="Lapidus A."/>
            <person name="Barry K."/>
            <person name="Detter J.C."/>
            <person name="Glavina del Rio T."/>
            <person name="Hammon N."/>
            <person name="Israni S."/>
            <person name="Dalin E."/>
            <person name="Tice H."/>
            <person name="Pitluck S."/>
            <person name="Thompson L.S."/>
            <person name="Brettin T."/>
            <person name="Bruce D."/>
            <person name="Han C."/>
            <person name="Tapia R."/>
            <person name="Gilna P."/>
            <person name="Schmutz J."/>
            <person name="Larimer F."/>
            <person name="Land M."/>
            <person name="Hauser L."/>
            <person name="Kyrpides N."/>
            <person name="Mikhailova N."/>
            <person name="Janssen P.H."/>
            <person name="Kuske C.R."/>
            <person name="Richardson P."/>
        </authorList>
    </citation>
    <scope>NUCLEOTIDE SEQUENCE</scope>
    <source>
        <strain evidence="9">Ellin6076</strain>
    </source>
</reference>
<dbReference type="PANTHER" id="PTHR30069">
    <property type="entry name" value="TONB-DEPENDENT OUTER MEMBRANE RECEPTOR"/>
    <property type="match status" value="1"/>
</dbReference>
<evidence type="ECO:0000256" key="4">
    <source>
        <dbReference type="ARBA" id="ARBA00022692"/>
    </source>
</evidence>
<dbReference type="SUPFAM" id="SSF49464">
    <property type="entry name" value="Carboxypeptidase regulatory domain-like"/>
    <property type="match status" value="1"/>
</dbReference>
<organism evidence="9">
    <name type="scientific">Solibacter usitatus (strain Ellin6076)</name>
    <dbReference type="NCBI Taxonomy" id="234267"/>
    <lineage>
        <taxon>Bacteria</taxon>
        <taxon>Pseudomonadati</taxon>
        <taxon>Acidobacteriota</taxon>
        <taxon>Terriglobia</taxon>
        <taxon>Bryobacterales</taxon>
        <taxon>Solibacteraceae</taxon>
        <taxon>Candidatus Solibacter</taxon>
    </lineage>
</organism>
<keyword evidence="5" id="KW-0472">Membrane</keyword>
<dbReference type="OrthoDB" id="97893at2"/>
<evidence type="ECO:0000256" key="1">
    <source>
        <dbReference type="ARBA" id="ARBA00004571"/>
    </source>
</evidence>
<feature type="chain" id="PRO_5004162656" description="TonB-dependent transporter Oar-like beta-barrel domain-containing protein" evidence="7">
    <location>
        <begin position="22"/>
        <end position="1046"/>
    </location>
</feature>
<dbReference type="InterPro" id="IPR039426">
    <property type="entry name" value="TonB-dep_rcpt-like"/>
</dbReference>
<evidence type="ECO:0000256" key="7">
    <source>
        <dbReference type="SAM" id="SignalP"/>
    </source>
</evidence>
<dbReference type="eggNOG" id="COG4771">
    <property type="taxonomic scope" value="Bacteria"/>
</dbReference>
<dbReference type="Pfam" id="PF25183">
    <property type="entry name" value="OMP_b-brl_4"/>
    <property type="match status" value="2"/>
</dbReference>
<protein>
    <recommendedName>
        <fullName evidence="8">TonB-dependent transporter Oar-like beta-barrel domain-containing protein</fullName>
    </recommendedName>
</protein>
<dbReference type="InParanoid" id="Q01XN0"/>
<sequence precursor="true">MSTRDFRIILCAALMVTGLSAQTTGAGTINGTITDASGAVVPSAAVTVKNTATQGERNLASNEAGIYVAQFLQPGAYEITVTKAGFAKTVRTGLTLQVGQSLTVNISLPVQTSTEAVTVAGDAEIVDTEKTEQSQVVSQTQKDNLPVAGRRWENFALLTPNTTTDGGTGLVSYRGISGLYNQSAVDGTSNTQAFFSETKGRTTLGYVYSMDSLQEFQVASSNYSAEMGQAAGGVVNAVTKSGANAIHADLFYYLRYPTFNALDPLQKSRGIYTQPIHQQQQFGGSVGGPVIKDKLFYFLTYEGLRKVNPISYTSTSFNGPQPCLAPIPASTCAAANAFVAAQLGAFPRATQQDVAFAKLDYQFSAGNHVSASLDGLDFKAPNSYRTAATQNNEGPSANGTAVTRERIFVVNWDSVIKPTLTNNFRFQWSRDLEKISENGTAPSVTITNYMNYGLPNALPRPAFPDEHRLQFADVVSLTHGHHTFKMGADVSPIHELLINLFQGAGVYTYSGANNYSNWVADTAGINLGDGLTGRHFTTFVQVTDPVTGVGRDDFYNTDVSGFVEDSWKARRNLTLHLGMRYEVQLIPQPTMPNNATPLTTLYTTKINIDKNNFAPRIGVAWEVGKGTVIRTGYGIFYAKTTNSTFYATRVENGVIQQTFNCSPTTCPTLKFPNLIFTPPGAIPTAPFNGALTPVVVPFSPPALTQTTRGQVPDWVNPMVHEGEVTVEHQLPKNMSVSGAYVVSRALRLPMFYDSNIAPSTTTRSYDVTDLSGATQSTFSVPFYTSRINTTTGPILTGVSDVNSWYNSFVLTVRKKMSQGIEFVANYTLAKASDGGQVPGQFGTFNGTDSPIDPYNRKLEYGRSDLDQRQRFVGNVVWIPQFTRKISNAAARYLLDGYAFSSIVTVAAGQPVTGTISGNPAGAIAGGPTGGAVNNSGTATGGRSPGLPRNLYTGPGMWDVDMRISREFRFTERVKLSLLGEAFNLFNHTNVFTVNTQQYTYTGPGVGACTGHANGCLVPVTSFLTPSATNNNLFGARQLQISGRLSF</sequence>
<dbReference type="InterPro" id="IPR008969">
    <property type="entry name" value="CarboxyPept-like_regulatory"/>
</dbReference>
<dbReference type="SUPFAM" id="SSF56935">
    <property type="entry name" value="Porins"/>
    <property type="match status" value="1"/>
</dbReference>
<dbReference type="GO" id="GO:0015344">
    <property type="term" value="F:siderophore uptake transmembrane transporter activity"/>
    <property type="evidence" value="ECO:0007669"/>
    <property type="project" value="TreeGrafter"/>
</dbReference>
<dbReference type="AlphaFoldDB" id="Q01XN0"/>
<evidence type="ECO:0000256" key="6">
    <source>
        <dbReference type="ARBA" id="ARBA00023237"/>
    </source>
</evidence>
<dbReference type="EMBL" id="CP000473">
    <property type="protein sequence ID" value="ABJ85585.1"/>
    <property type="molecule type" value="Genomic_DNA"/>
</dbReference>
<dbReference type="HOGENOM" id="CLU_006298_0_0_0"/>
<accession>Q01XN0</accession>
<keyword evidence="3" id="KW-1134">Transmembrane beta strand</keyword>
<dbReference type="Gene3D" id="2.60.40.1120">
    <property type="entry name" value="Carboxypeptidase-like, regulatory domain"/>
    <property type="match status" value="1"/>
</dbReference>
<dbReference type="KEGG" id="sus:Acid_4626"/>
<dbReference type="Gene3D" id="2.40.170.20">
    <property type="entry name" value="TonB-dependent receptor, beta-barrel domain"/>
    <property type="match status" value="1"/>
</dbReference>
<proteinExistence type="predicted"/>
<dbReference type="STRING" id="234267.Acid_4626"/>
<dbReference type="PANTHER" id="PTHR30069:SF46">
    <property type="entry name" value="OAR PROTEIN"/>
    <property type="match status" value="1"/>
</dbReference>